<feature type="region of interest" description="Disordered" evidence="1">
    <location>
        <begin position="387"/>
        <end position="409"/>
    </location>
</feature>
<dbReference type="Pfam" id="PF13699">
    <property type="entry name" value="eCIS_core"/>
    <property type="match status" value="1"/>
</dbReference>
<dbReference type="InterPro" id="IPR002477">
    <property type="entry name" value="Peptidoglycan-bd-like"/>
</dbReference>
<sequence length="516" mass="56708">MRTLENKKPITHSSSPFFSPKIQKKLKTGTAGDQFEVEADRVADKVVNHNSSGSGLLQSKENVQQKPISETISSVQKKSDKKEEEKPVQKKSDKKEEENPVQKKSDKKEEEKPVQKKSDKKEEEKPVQKKSDKKEEEKPVQKKSDKKEEEKPIQAKCDNCEKEETVQSKDKKEEDKAVQKKEQNPDAEINDNELEGKLDHSKGGGAGLDKKTKGEMESGFGADFSDVKIHTDTNAVQMSQELGAQAFTNGNDVYFNKGKYNPDSREGKHLLAHELTHTIQQTGAVQKSVDPSSTAAEDLESPRFKGDYKLEQTHDDLDYLATGSKGEPVQKVQSGLMDLGYQLPKFGADGDFGSETRAAVFKFQSDNGLSYDGIVGVQTIGRLDDIYVGKGPGPGKDKKKKPPKKKDKKTCDITNTFHFSSDPVHIETLETDGACKSFSISLTTTRNKGENPCSGYIVEITDSAGTSLMGPTSFKIGGTVPINFTAPTAGKFRMIIGTPASCGENAFKGVGSKHRH</sequence>
<feature type="compositionally biased region" description="Basic and acidic residues" evidence="1">
    <location>
        <begin position="194"/>
        <end position="216"/>
    </location>
</feature>
<evidence type="ECO:0000313" key="5">
    <source>
        <dbReference type="Proteomes" id="UP000474567"/>
    </source>
</evidence>
<evidence type="ECO:0008006" key="6">
    <source>
        <dbReference type="Google" id="ProtNLM"/>
    </source>
</evidence>
<evidence type="ECO:0000259" key="3">
    <source>
        <dbReference type="Pfam" id="PF13699"/>
    </source>
</evidence>
<reference evidence="4 5" key="1">
    <citation type="submission" date="2020-02" db="EMBL/GenBank/DDBJ databases">
        <authorList>
            <person name="Criscuolo A."/>
        </authorList>
    </citation>
    <scope>NUCLEOTIDE SEQUENCE [LARGE SCALE GENOMIC DNA]</scope>
    <source>
        <strain evidence="4">CECT7796</strain>
    </source>
</reference>
<protein>
    <recommendedName>
        <fullName evidence="6">Peptidoglycan binding-like domain-containing protein</fullName>
    </recommendedName>
</protein>
<feature type="domain" description="Peptidoglycan binding-like" evidence="2">
    <location>
        <begin position="326"/>
        <end position="383"/>
    </location>
</feature>
<feature type="region of interest" description="Disordered" evidence="1">
    <location>
        <begin position="1"/>
        <end position="21"/>
    </location>
</feature>
<gene>
    <name evidence="4" type="ORF">FLACOL7796_01890</name>
</gene>
<evidence type="ECO:0000256" key="1">
    <source>
        <dbReference type="SAM" id="MobiDB-lite"/>
    </source>
</evidence>
<name>A0ABN7EJX2_9FLAO</name>
<evidence type="ECO:0000313" key="4">
    <source>
        <dbReference type="EMBL" id="CAA9197834.1"/>
    </source>
</evidence>
<dbReference type="InterPro" id="IPR025295">
    <property type="entry name" value="eCIS_core_dom"/>
</dbReference>
<dbReference type="RefSeq" id="WP_173965881.1">
    <property type="nucleotide sequence ID" value="NZ_CADCST010000077.1"/>
</dbReference>
<evidence type="ECO:0000259" key="2">
    <source>
        <dbReference type="Pfam" id="PF01471"/>
    </source>
</evidence>
<feature type="region of interest" description="Disordered" evidence="1">
    <location>
        <begin position="46"/>
        <end position="220"/>
    </location>
</feature>
<dbReference type="InterPro" id="IPR036366">
    <property type="entry name" value="PGBDSf"/>
</dbReference>
<dbReference type="SUPFAM" id="SSF47090">
    <property type="entry name" value="PGBD-like"/>
    <property type="match status" value="1"/>
</dbReference>
<feature type="compositionally biased region" description="Polar residues" evidence="1">
    <location>
        <begin position="48"/>
        <end position="76"/>
    </location>
</feature>
<accession>A0ABN7EJX2</accession>
<organism evidence="4 5">
    <name type="scientific">Flavobacterium collinsii</name>
    <dbReference type="NCBI Taxonomy" id="1114861"/>
    <lineage>
        <taxon>Bacteria</taxon>
        <taxon>Pseudomonadati</taxon>
        <taxon>Bacteroidota</taxon>
        <taxon>Flavobacteriia</taxon>
        <taxon>Flavobacteriales</taxon>
        <taxon>Flavobacteriaceae</taxon>
        <taxon>Flavobacterium</taxon>
    </lineage>
</organism>
<feature type="domain" description="eCIS core" evidence="3">
    <location>
        <begin position="208"/>
        <end position="284"/>
    </location>
</feature>
<feature type="compositionally biased region" description="Basic residues" evidence="1">
    <location>
        <begin position="397"/>
        <end position="408"/>
    </location>
</feature>
<dbReference type="Pfam" id="PF01471">
    <property type="entry name" value="PG_binding_1"/>
    <property type="match status" value="1"/>
</dbReference>
<dbReference type="InterPro" id="IPR036365">
    <property type="entry name" value="PGBD-like_sf"/>
</dbReference>
<dbReference type="Gene3D" id="1.10.101.10">
    <property type="entry name" value="PGBD-like superfamily/PGBD"/>
    <property type="match status" value="1"/>
</dbReference>
<keyword evidence="5" id="KW-1185">Reference proteome</keyword>
<comment type="caution">
    <text evidence="4">The sequence shown here is derived from an EMBL/GenBank/DDBJ whole genome shotgun (WGS) entry which is preliminary data.</text>
</comment>
<dbReference type="EMBL" id="CADCST010000077">
    <property type="protein sequence ID" value="CAA9197834.1"/>
    <property type="molecule type" value="Genomic_DNA"/>
</dbReference>
<dbReference type="Proteomes" id="UP000474567">
    <property type="component" value="Unassembled WGS sequence"/>
</dbReference>
<proteinExistence type="predicted"/>
<feature type="compositionally biased region" description="Basic and acidic residues" evidence="1">
    <location>
        <begin position="77"/>
        <end position="184"/>
    </location>
</feature>